<gene>
    <name evidence="7" type="ORF">M419DRAFT_127490</name>
</gene>
<dbReference type="GO" id="GO:0034475">
    <property type="term" value="P:U4 snRNA 3'-end processing"/>
    <property type="evidence" value="ECO:0007669"/>
    <property type="project" value="TreeGrafter"/>
</dbReference>
<dbReference type="Pfam" id="PF01138">
    <property type="entry name" value="RNase_PH"/>
    <property type="match status" value="1"/>
</dbReference>
<dbReference type="SUPFAM" id="SSF54211">
    <property type="entry name" value="Ribosomal protein S5 domain 2-like"/>
    <property type="match status" value="1"/>
</dbReference>
<dbReference type="CDD" id="cd11372">
    <property type="entry name" value="RNase_PH_RRP46"/>
    <property type="match status" value="1"/>
</dbReference>
<dbReference type="GO" id="GO:0071051">
    <property type="term" value="P:poly(A)-dependent snoRNA 3'-end processing"/>
    <property type="evidence" value="ECO:0007669"/>
    <property type="project" value="TreeGrafter"/>
</dbReference>
<dbReference type="GO" id="GO:0071028">
    <property type="term" value="P:nuclear mRNA surveillance"/>
    <property type="evidence" value="ECO:0007669"/>
    <property type="project" value="TreeGrafter"/>
</dbReference>
<dbReference type="GO" id="GO:0000176">
    <property type="term" value="C:nuclear exosome (RNase complex)"/>
    <property type="evidence" value="ECO:0007669"/>
    <property type="project" value="UniProtKB-ARBA"/>
</dbReference>
<keyword evidence="3" id="KW-0698">rRNA processing</keyword>
<name>A0A024SHY1_HYPJR</name>
<dbReference type="InterPro" id="IPR050080">
    <property type="entry name" value="RNase_PH"/>
</dbReference>
<keyword evidence="4" id="KW-0271">Exosome</keyword>
<dbReference type="Gene3D" id="3.30.230.70">
    <property type="entry name" value="GHMP Kinase, N-terminal domain"/>
    <property type="match status" value="1"/>
</dbReference>
<comment type="subcellular location">
    <subcellularLocation>
        <location evidence="1">Nucleus</location>
    </subcellularLocation>
</comment>
<comment type="similarity">
    <text evidence="2">Belongs to the RNase PH family.</text>
</comment>
<feature type="domain" description="Exoribonuclease phosphorolytic" evidence="6">
    <location>
        <begin position="6"/>
        <end position="135"/>
    </location>
</feature>
<protein>
    <recommendedName>
        <fullName evidence="6">Exoribonuclease phosphorolytic domain-containing protein</fullName>
    </recommendedName>
</protein>
<dbReference type="GO" id="GO:0016075">
    <property type="term" value="P:rRNA catabolic process"/>
    <property type="evidence" value="ECO:0007669"/>
    <property type="project" value="TreeGrafter"/>
</dbReference>
<evidence type="ECO:0000256" key="4">
    <source>
        <dbReference type="ARBA" id="ARBA00022835"/>
    </source>
</evidence>
<dbReference type="GO" id="GO:0003723">
    <property type="term" value="F:RNA binding"/>
    <property type="evidence" value="ECO:0007669"/>
    <property type="project" value="TreeGrafter"/>
</dbReference>
<evidence type="ECO:0000313" key="8">
    <source>
        <dbReference type="Proteomes" id="UP000024376"/>
    </source>
</evidence>
<dbReference type="PANTHER" id="PTHR11953">
    <property type="entry name" value="EXOSOME COMPLEX COMPONENT"/>
    <property type="match status" value="1"/>
</dbReference>
<evidence type="ECO:0000256" key="5">
    <source>
        <dbReference type="ARBA" id="ARBA00023242"/>
    </source>
</evidence>
<dbReference type="GO" id="GO:0000177">
    <property type="term" value="C:cytoplasmic exosome (RNase complex)"/>
    <property type="evidence" value="ECO:0007669"/>
    <property type="project" value="TreeGrafter"/>
</dbReference>
<evidence type="ECO:0000256" key="2">
    <source>
        <dbReference type="ARBA" id="ARBA00006678"/>
    </source>
</evidence>
<dbReference type="SUPFAM" id="SSF55666">
    <property type="entry name" value="Ribonuclease PH domain 2-like"/>
    <property type="match status" value="1"/>
</dbReference>
<keyword evidence="5" id="KW-0539">Nucleus</keyword>
<dbReference type="HOGENOM" id="CLU_063514_2_2_1"/>
<dbReference type="InterPro" id="IPR036345">
    <property type="entry name" value="ExoRNase_PH_dom2_sf"/>
</dbReference>
<dbReference type="InterPro" id="IPR027408">
    <property type="entry name" value="PNPase/RNase_PH_dom_sf"/>
</dbReference>
<proteinExistence type="inferred from homology"/>
<reference evidence="8" key="1">
    <citation type="journal article" date="2013" name="Ind. Biotechnol.">
        <title>Comparative genomics analysis of Trichoderma reesei strains.</title>
        <authorList>
            <person name="Koike H."/>
            <person name="Aerts A."/>
            <person name="LaButti K."/>
            <person name="Grigoriev I.V."/>
            <person name="Baker S.E."/>
        </authorList>
    </citation>
    <scope>NUCLEOTIDE SEQUENCE [LARGE SCALE GENOMIC DNA]</scope>
    <source>
        <strain evidence="8">ATCC 56765 / BCRC 32924 / NRRL 11460 / Rut C-30</strain>
    </source>
</reference>
<accession>A0A024SHY1</accession>
<organism evidence="7 8">
    <name type="scientific">Hypocrea jecorina (strain ATCC 56765 / BCRC 32924 / NRRL 11460 / Rut C-30)</name>
    <name type="common">Trichoderma reesei</name>
    <dbReference type="NCBI Taxonomy" id="1344414"/>
    <lineage>
        <taxon>Eukaryota</taxon>
        <taxon>Fungi</taxon>
        <taxon>Dikarya</taxon>
        <taxon>Ascomycota</taxon>
        <taxon>Pezizomycotina</taxon>
        <taxon>Sordariomycetes</taxon>
        <taxon>Hypocreomycetidae</taxon>
        <taxon>Hypocreales</taxon>
        <taxon>Hypocreaceae</taxon>
        <taxon>Trichoderma</taxon>
    </lineage>
</organism>
<dbReference type="Proteomes" id="UP000024376">
    <property type="component" value="Unassembled WGS sequence"/>
</dbReference>
<dbReference type="InterPro" id="IPR020568">
    <property type="entry name" value="Ribosomal_Su5_D2-typ_SF"/>
</dbReference>
<evidence type="ECO:0000259" key="6">
    <source>
        <dbReference type="Pfam" id="PF01138"/>
    </source>
</evidence>
<dbReference type="PANTHER" id="PTHR11953:SF1">
    <property type="entry name" value="EXOSOME COMPLEX COMPONENT RRP46"/>
    <property type="match status" value="1"/>
</dbReference>
<dbReference type="GO" id="GO:0006364">
    <property type="term" value="P:rRNA processing"/>
    <property type="evidence" value="ECO:0007669"/>
    <property type="project" value="UniProtKB-KW"/>
</dbReference>
<evidence type="ECO:0000256" key="3">
    <source>
        <dbReference type="ARBA" id="ARBA00022552"/>
    </source>
</evidence>
<dbReference type="InterPro" id="IPR001247">
    <property type="entry name" value="ExoRNase_PH_dom1"/>
</dbReference>
<dbReference type="OrthoDB" id="27298at2759"/>
<evidence type="ECO:0000313" key="7">
    <source>
        <dbReference type="EMBL" id="ETS04361.1"/>
    </source>
</evidence>
<dbReference type="AlphaFoldDB" id="A0A024SHY1"/>
<sequence length="248" mass="26327">MAPPAAELSHLPKADGSANFSFGGYTITAAVNGPVEAQRRDENPFEALVDVNVRPAAGVGGTAERQLEAILQPALRHLIAIRNFPRCVVQVTLQVMEAPENAYVNSKVMQPRLNLGIIPSLLHAAMLGLLTAAIPLNTVASATCLAVTNATAGSTIKVDPSPTEIDQATSVHVLGFTAGRDLLLAESEGSFTAEEWDRVLQTAENVCCRGQETGNDAEMGGYGAESENVLHFMRSVLEAKAAESLHWR</sequence>
<evidence type="ECO:0000256" key="1">
    <source>
        <dbReference type="ARBA" id="ARBA00004123"/>
    </source>
</evidence>
<dbReference type="KEGG" id="trr:M419DRAFT_127490"/>
<dbReference type="GO" id="GO:0005730">
    <property type="term" value="C:nucleolus"/>
    <property type="evidence" value="ECO:0007669"/>
    <property type="project" value="TreeGrafter"/>
</dbReference>
<dbReference type="EMBL" id="KI911141">
    <property type="protein sequence ID" value="ETS04361.1"/>
    <property type="molecule type" value="Genomic_DNA"/>
</dbReference>